<dbReference type="EMBL" id="CAMXCT010006622">
    <property type="protein sequence ID" value="CAI4017154.1"/>
    <property type="molecule type" value="Genomic_DNA"/>
</dbReference>
<comment type="caution">
    <text evidence="2">The sequence shown here is derived from an EMBL/GenBank/DDBJ whole genome shotgun (WGS) entry which is preliminary data.</text>
</comment>
<keyword evidence="1" id="KW-0732">Signal</keyword>
<feature type="signal peptide" evidence="1">
    <location>
        <begin position="1"/>
        <end position="23"/>
    </location>
</feature>
<organism evidence="2">
    <name type="scientific">Cladocopium goreaui</name>
    <dbReference type="NCBI Taxonomy" id="2562237"/>
    <lineage>
        <taxon>Eukaryota</taxon>
        <taxon>Sar</taxon>
        <taxon>Alveolata</taxon>
        <taxon>Dinophyceae</taxon>
        <taxon>Suessiales</taxon>
        <taxon>Symbiodiniaceae</taxon>
        <taxon>Cladocopium</taxon>
    </lineage>
</organism>
<dbReference type="EMBL" id="CAMXCT020006622">
    <property type="protein sequence ID" value="CAL1170529.1"/>
    <property type="molecule type" value="Genomic_DNA"/>
</dbReference>
<feature type="chain" id="PRO_5043271842" evidence="1">
    <location>
        <begin position="24"/>
        <end position="221"/>
    </location>
</feature>
<evidence type="ECO:0000313" key="2">
    <source>
        <dbReference type="EMBL" id="CAI4017154.1"/>
    </source>
</evidence>
<gene>
    <name evidence="2" type="ORF">C1SCF055_LOCUS41823</name>
</gene>
<sequence>MPTSVRGAVLVASIVVAVHVAESFVGGFWSSFGVSRAKTGDRMTSRSATLIAKPPTPTDTEVDYRKSPFAQCLVEFNKPDGSLHGESWLFHMDAAFEDTRRAEKKPSFPRLLKKSSYIWGRDTNVRCVPLDSLSGVGGNCLECVRLFVGGTYGGGVIVPAVDYQQPNKTSWQPSECLQLRVFGQPPVGDDITFSETGGGSAPGHEQRMSTFCRVASFPHLG</sequence>
<name>A0A9P1DVN1_9DINO</name>
<dbReference type="EMBL" id="CAMXCT030006622">
    <property type="protein sequence ID" value="CAL4804466.1"/>
    <property type="molecule type" value="Genomic_DNA"/>
</dbReference>
<reference evidence="3 4" key="2">
    <citation type="submission" date="2024-05" db="EMBL/GenBank/DDBJ databases">
        <authorList>
            <person name="Chen Y."/>
            <person name="Shah S."/>
            <person name="Dougan E. K."/>
            <person name="Thang M."/>
            <person name="Chan C."/>
        </authorList>
    </citation>
    <scope>NUCLEOTIDE SEQUENCE [LARGE SCALE GENOMIC DNA]</scope>
</reference>
<accession>A0A9P1DVN1</accession>
<protein>
    <submittedName>
        <fullName evidence="2">Uncharacterized protein</fullName>
    </submittedName>
</protein>
<proteinExistence type="predicted"/>
<evidence type="ECO:0000313" key="3">
    <source>
        <dbReference type="EMBL" id="CAL4804466.1"/>
    </source>
</evidence>
<evidence type="ECO:0000256" key="1">
    <source>
        <dbReference type="SAM" id="SignalP"/>
    </source>
</evidence>
<reference evidence="2" key="1">
    <citation type="submission" date="2022-10" db="EMBL/GenBank/DDBJ databases">
        <authorList>
            <person name="Chen Y."/>
            <person name="Dougan E. K."/>
            <person name="Chan C."/>
            <person name="Rhodes N."/>
            <person name="Thang M."/>
        </authorList>
    </citation>
    <scope>NUCLEOTIDE SEQUENCE</scope>
</reference>
<dbReference type="Proteomes" id="UP001152797">
    <property type="component" value="Unassembled WGS sequence"/>
</dbReference>
<keyword evidence="4" id="KW-1185">Reference proteome</keyword>
<evidence type="ECO:0000313" key="4">
    <source>
        <dbReference type="Proteomes" id="UP001152797"/>
    </source>
</evidence>
<dbReference type="AlphaFoldDB" id="A0A9P1DVN1"/>
<dbReference type="OrthoDB" id="410960at2759"/>